<dbReference type="GO" id="GO:0008745">
    <property type="term" value="F:N-acetylmuramoyl-L-alanine amidase activity"/>
    <property type="evidence" value="ECO:0007669"/>
    <property type="project" value="InterPro"/>
</dbReference>
<dbReference type="PANTHER" id="PTHR30404">
    <property type="entry name" value="N-ACETYLMURAMOYL-L-ALANINE AMIDASE"/>
    <property type="match status" value="1"/>
</dbReference>
<dbReference type="GO" id="GO:0009253">
    <property type="term" value="P:peptidoglycan catabolic process"/>
    <property type="evidence" value="ECO:0007669"/>
    <property type="project" value="InterPro"/>
</dbReference>
<proteinExistence type="predicted"/>
<sequence>MNRRYKTRRLASMAVMPLFLVVIIGTVIFLVGHYTRDSKMMTKALSGSVEEPGSVRLTSSNNGYRIMIDAGHGGKDPGAPGSSGIEEKNSNLAIAQKVYDLLRNDPMFEPRMTRTDDSFVELDERAAMANDWKADVMLSIHGNSYESGNISGTETYYRYENGLPLAMAIHQKVVEAMGFEDRGVRENHLKVLSLSEMPAILVETGYLTNTAEEAVLLSEAGQNKAAKAIVDGLKQYFKGVE</sequence>
<dbReference type="RefSeq" id="WP_188889114.1">
    <property type="nucleotide sequence ID" value="NZ_BMHY01000003.1"/>
</dbReference>
<dbReference type="InterPro" id="IPR002508">
    <property type="entry name" value="MurNAc-LAA_cat"/>
</dbReference>
<dbReference type="SUPFAM" id="SSF53187">
    <property type="entry name" value="Zn-dependent exopeptidases"/>
    <property type="match status" value="1"/>
</dbReference>
<feature type="domain" description="MurNAc-LAA" evidence="3">
    <location>
        <begin position="126"/>
        <end position="234"/>
    </location>
</feature>
<dbReference type="Pfam" id="PF01520">
    <property type="entry name" value="Amidase_3"/>
    <property type="match status" value="1"/>
</dbReference>
<accession>A0A917LYZ4</accession>
<dbReference type="SMART" id="SM00646">
    <property type="entry name" value="Ami_3"/>
    <property type="match status" value="1"/>
</dbReference>
<dbReference type="EMBL" id="BMHY01000003">
    <property type="protein sequence ID" value="GGG67017.1"/>
    <property type="molecule type" value="Genomic_DNA"/>
</dbReference>
<dbReference type="PANTHER" id="PTHR30404:SF0">
    <property type="entry name" value="N-ACETYLMURAMOYL-L-ALANINE AMIDASE AMIC"/>
    <property type="match status" value="1"/>
</dbReference>
<name>A0A917LYZ4_9BACL</name>
<dbReference type="AlphaFoldDB" id="A0A917LYZ4"/>
<dbReference type="InterPro" id="IPR050695">
    <property type="entry name" value="N-acetylmuramoyl_amidase_3"/>
</dbReference>
<protein>
    <recommendedName>
        <fullName evidence="3">MurNAc-LAA domain-containing protein</fullName>
    </recommendedName>
</protein>
<keyword evidence="5" id="KW-1185">Reference proteome</keyword>
<evidence type="ECO:0000259" key="3">
    <source>
        <dbReference type="SMART" id="SM00646"/>
    </source>
</evidence>
<evidence type="ECO:0000256" key="2">
    <source>
        <dbReference type="SAM" id="Phobius"/>
    </source>
</evidence>
<gene>
    <name evidence="4" type="ORF">GCM10010918_21960</name>
</gene>
<reference evidence="4 5" key="1">
    <citation type="journal article" date="2014" name="Int. J. Syst. Evol. Microbiol.">
        <title>Complete genome sequence of Corynebacterium casei LMG S-19264T (=DSM 44701T), isolated from a smear-ripened cheese.</title>
        <authorList>
            <consortium name="US DOE Joint Genome Institute (JGI-PGF)"/>
            <person name="Walter F."/>
            <person name="Albersmeier A."/>
            <person name="Kalinowski J."/>
            <person name="Ruckert C."/>
        </authorList>
    </citation>
    <scope>NUCLEOTIDE SEQUENCE [LARGE SCALE GENOMIC DNA]</scope>
    <source>
        <strain evidence="4 5">CGMCC 1.15286</strain>
    </source>
</reference>
<keyword evidence="2" id="KW-1133">Transmembrane helix</keyword>
<dbReference type="Gene3D" id="3.40.630.40">
    <property type="entry name" value="Zn-dependent exopeptidases"/>
    <property type="match status" value="1"/>
</dbReference>
<evidence type="ECO:0000256" key="1">
    <source>
        <dbReference type="ARBA" id="ARBA00022801"/>
    </source>
</evidence>
<evidence type="ECO:0000313" key="5">
    <source>
        <dbReference type="Proteomes" id="UP000600247"/>
    </source>
</evidence>
<feature type="transmembrane region" description="Helical" evidence="2">
    <location>
        <begin position="12"/>
        <end position="34"/>
    </location>
</feature>
<keyword evidence="2" id="KW-0812">Transmembrane</keyword>
<keyword evidence="2" id="KW-0472">Membrane</keyword>
<organism evidence="4 5">
    <name type="scientific">Paenibacillus radicis</name>
    <name type="common">ex Gao et al. 2016</name>
    <dbReference type="NCBI Taxonomy" id="1737354"/>
    <lineage>
        <taxon>Bacteria</taxon>
        <taxon>Bacillati</taxon>
        <taxon>Bacillota</taxon>
        <taxon>Bacilli</taxon>
        <taxon>Bacillales</taxon>
        <taxon>Paenibacillaceae</taxon>
        <taxon>Paenibacillus</taxon>
    </lineage>
</organism>
<comment type="caution">
    <text evidence="4">The sequence shown here is derived from an EMBL/GenBank/DDBJ whole genome shotgun (WGS) entry which is preliminary data.</text>
</comment>
<dbReference type="GO" id="GO:0030288">
    <property type="term" value="C:outer membrane-bounded periplasmic space"/>
    <property type="evidence" value="ECO:0007669"/>
    <property type="project" value="TreeGrafter"/>
</dbReference>
<evidence type="ECO:0000313" key="4">
    <source>
        <dbReference type="EMBL" id="GGG67017.1"/>
    </source>
</evidence>
<dbReference type="Proteomes" id="UP000600247">
    <property type="component" value="Unassembled WGS sequence"/>
</dbReference>
<dbReference type="CDD" id="cd02696">
    <property type="entry name" value="MurNAc-LAA"/>
    <property type="match status" value="1"/>
</dbReference>
<keyword evidence="1" id="KW-0378">Hydrolase</keyword>